<protein>
    <submittedName>
        <fullName evidence="1">Uncharacterized protein</fullName>
    </submittedName>
</protein>
<dbReference type="AlphaFoldDB" id="A0A382KYQ1"/>
<name>A0A382KYQ1_9ZZZZ</name>
<accession>A0A382KYQ1</accession>
<gene>
    <name evidence="1" type="ORF">METZ01_LOCUS281529</name>
</gene>
<reference evidence="1" key="1">
    <citation type="submission" date="2018-05" db="EMBL/GenBank/DDBJ databases">
        <authorList>
            <person name="Lanie J.A."/>
            <person name="Ng W.-L."/>
            <person name="Kazmierczak K.M."/>
            <person name="Andrzejewski T.M."/>
            <person name="Davidsen T.M."/>
            <person name="Wayne K.J."/>
            <person name="Tettelin H."/>
            <person name="Glass J.I."/>
            <person name="Rusch D."/>
            <person name="Podicherti R."/>
            <person name="Tsui H.-C.T."/>
            <person name="Winkler M.E."/>
        </authorList>
    </citation>
    <scope>NUCLEOTIDE SEQUENCE</scope>
</reference>
<sequence length="31" mass="3916">QFRYFQWICNIIEPFNGYDRSNEFTKSFDHL</sequence>
<dbReference type="EMBL" id="UINC01083198">
    <property type="protein sequence ID" value="SVC28675.1"/>
    <property type="molecule type" value="Genomic_DNA"/>
</dbReference>
<feature type="non-terminal residue" evidence="1">
    <location>
        <position position="31"/>
    </location>
</feature>
<feature type="non-terminal residue" evidence="1">
    <location>
        <position position="1"/>
    </location>
</feature>
<evidence type="ECO:0000313" key="1">
    <source>
        <dbReference type="EMBL" id="SVC28675.1"/>
    </source>
</evidence>
<organism evidence="1">
    <name type="scientific">marine metagenome</name>
    <dbReference type="NCBI Taxonomy" id="408172"/>
    <lineage>
        <taxon>unclassified sequences</taxon>
        <taxon>metagenomes</taxon>
        <taxon>ecological metagenomes</taxon>
    </lineage>
</organism>
<proteinExistence type="predicted"/>